<name>A0A0G2EIC3_9PEZI</name>
<dbReference type="PROSITE" id="PS50297">
    <property type="entry name" value="ANK_REP_REGION"/>
    <property type="match status" value="3"/>
</dbReference>
<comment type="caution">
    <text evidence="4">The sequence shown here is derived from an EMBL/GenBank/DDBJ whole genome shotgun (WGS) entry which is preliminary data.</text>
</comment>
<feature type="repeat" description="ANK" evidence="3">
    <location>
        <begin position="46"/>
        <end position="78"/>
    </location>
</feature>
<evidence type="ECO:0000256" key="3">
    <source>
        <dbReference type="PROSITE-ProRule" id="PRU00023"/>
    </source>
</evidence>
<feature type="repeat" description="ANK" evidence="3">
    <location>
        <begin position="253"/>
        <end position="285"/>
    </location>
</feature>
<dbReference type="PANTHER" id="PTHR24173">
    <property type="entry name" value="ANKYRIN REPEAT CONTAINING"/>
    <property type="match status" value="1"/>
</dbReference>
<dbReference type="PROSITE" id="PS50088">
    <property type="entry name" value="ANK_REPEAT"/>
    <property type="match status" value="3"/>
</dbReference>
<sequence length="471" mass="50028">MDMAEFLTRWHILNRPLHRTVASGNINAVHEALASGQQDVSARSMLGDAAIHLAAVRGDVTMVRFLLSRGASASQPGYLGQTALHRAAIARAQPNRHARAIDSPVQQHWTDAEMALFRSVSEYRHHTADRVPLPSPTDALEVAQSLLDDAGVSPAVPDALLRTPLHLAAAAGNEAIVQLLLSHGADPNAPDLVLNTPLWHAAASGNLDLLATLSRHGASPHLHPDPLRDAGRLAVQCGRRCVSAATLNASDAHGRTPLIAAAQAGSLAAATHLLRAGATPGLVAKAWSPLVQACDRRHWHVARLLLARGADVRECEREPRTSQAMALHLAARGGDGGTIGAILRAEEARAEEGVVEHAAQKMECRSPAPSRRPSVQSFRSSVTMGSAWSGGGGGGGASKVLSPTAKAIGFYKWTPLHYAASMRRRDAVGTLLGVMERMEIIARDIDGFTAQELAKEAGYEEIVELIEERLT</sequence>
<dbReference type="Gene3D" id="1.25.40.20">
    <property type="entry name" value="Ankyrin repeat-containing domain"/>
    <property type="match status" value="4"/>
</dbReference>
<dbReference type="AlphaFoldDB" id="A0A0G2EIC3"/>
<keyword evidence="1" id="KW-0677">Repeat</keyword>
<feature type="repeat" description="ANK" evidence="3">
    <location>
        <begin position="160"/>
        <end position="192"/>
    </location>
</feature>
<dbReference type="PANTHER" id="PTHR24173:SF74">
    <property type="entry name" value="ANKYRIN REPEAT DOMAIN-CONTAINING PROTEIN 16"/>
    <property type="match status" value="1"/>
</dbReference>
<evidence type="ECO:0000313" key="4">
    <source>
        <dbReference type="EMBL" id="KKY21956.1"/>
    </source>
</evidence>
<dbReference type="InterPro" id="IPR002110">
    <property type="entry name" value="Ankyrin_rpt"/>
</dbReference>
<evidence type="ECO:0000256" key="1">
    <source>
        <dbReference type="ARBA" id="ARBA00022737"/>
    </source>
</evidence>
<keyword evidence="2 3" id="KW-0040">ANK repeat</keyword>
<evidence type="ECO:0000313" key="5">
    <source>
        <dbReference type="Proteomes" id="UP000034182"/>
    </source>
</evidence>
<gene>
    <name evidence="4" type="ORF">UCDDS831_g03995</name>
</gene>
<proteinExistence type="predicted"/>
<protein>
    <submittedName>
        <fullName evidence="4">Putative nacht and ankyrin domain protein</fullName>
    </submittedName>
</protein>
<reference evidence="4 5" key="1">
    <citation type="submission" date="2015-03" db="EMBL/GenBank/DDBJ databases">
        <authorList>
            <person name="Morales-Cruz A."/>
            <person name="Amrine K.C."/>
            <person name="Cantu D."/>
        </authorList>
    </citation>
    <scope>NUCLEOTIDE SEQUENCE [LARGE SCALE GENOMIC DNA]</scope>
    <source>
        <strain evidence="4">DS831</strain>
    </source>
</reference>
<dbReference type="Pfam" id="PF12796">
    <property type="entry name" value="Ank_2"/>
    <property type="match status" value="2"/>
</dbReference>
<organism evidence="4 5">
    <name type="scientific">Diplodia seriata</name>
    <dbReference type="NCBI Taxonomy" id="420778"/>
    <lineage>
        <taxon>Eukaryota</taxon>
        <taxon>Fungi</taxon>
        <taxon>Dikarya</taxon>
        <taxon>Ascomycota</taxon>
        <taxon>Pezizomycotina</taxon>
        <taxon>Dothideomycetes</taxon>
        <taxon>Dothideomycetes incertae sedis</taxon>
        <taxon>Botryosphaeriales</taxon>
        <taxon>Botryosphaeriaceae</taxon>
        <taxon>Diplodia</taxon>
    </lineage>
</organism>
<dbReference type="Pfam" id="PF00023">
    <property type="entry name" value="Ank"/>
    <property type="match status" value="2"/>
</dbReference>
<dbReference type="InterPro" id="IPR036770">
    <property type="entry name" value="Ankyrin_rpt-contain_sf"/>
</dbReference>
<evidence type="ECO:0000256" key="2">
    <source>
        <dbReference type="ARBA" id="ARBA00023043"/>
    </source>
</evidence>
<dbReference type="EMBL" id="LAQI01000080">
    <property type="protein sequence ID" value="KKY21956.1"/>
    <property type="molecule type" value="Genomic_DNA"/>
</dbReference>
<reference evidence="4 5" key="2">
    <citation type="submission" date="2015-05" db="EMBL/GenBank/DDBJ databases">
        <title>Distinctive expansion of gene families associated with plant cell wall degradation and secondary metabolism in the genomes of grapevine trunk pathogens.</title>
        <authorList>
            <person name="Lawrence D.P."/>
            <person name="Travadon R."/>
            <person name="Rolshausen P.E."/>
            <person name="Baumgartner K."/>
        </authorList>
    </citation>
    <scope>NUCLEOTIDE SEQUENCE [LARGE SCALE GENOMIC DNA]</scope>
    <source>
        <strain evidence="4">DS831</strain>
    </source>
</reference>
<accession>A0A0G2EIC3</accession>
<dbReference type="SMART" id="SM00248">
    <property type="entry name" value="ANK"/>
    <property type="match status" value="7"/>
</dbReference>
<dbReference type="Proteomes" id="UP000034182">
    <property type="component" value="Unassembled WGS sequence"/>
</dbReference>
<dbReference type="SUPFAM" id="SSF48403">
    <property type="entry name" value="Ankyrin repeat"/>
    <property type="match status" value="1"/>
</dbReference>
<dbReference type="PRINTS" id="PR01415">
    <property type="entry name" value="ANKYRIN"/>
</dbReference>